<keyword evidence="10" id="KW-1185">Reference proteome</keyword>
<name>A0AAN9CKT3_9TELE</name>
<evidence type="ECO:0000256" key="4">
    <source>
        <dbReference type="ARBA" id="ARBA00022525"/>
    </source>
</evidence>
<dbReference type="InterPro" id="IPR020439">
    <property type="entry name" value="IL-15"/>
</dbReference>
<reference evidence="9 10" key="1">
    <citation type="submission" date="2024-02" db="EMBL/GenBank/DDBJ databases">
        <title>Chromosome-level genome assembly of the Eurasian Minnow (Phoxinus phoxinus).</title>
        <authorList>
            <person name="Oriowo T.O."/>
            <person name="Martin S."/>
            <person name="Stange M."/>
            <person name="Chrysostomakis Y."/>
            <person name="Brown T."/>
            <person name="Winkler S."/>
            <person name="Kukowka S."/>
            <person name="Myers E.W."/>
            <person name="Bohne A."/>
        </authorList>
    </citation>
    <scope>NUCLEOTIDE SEQUENCE [LARGE SCALE GENOMIC DNA]</scope>
    <source>
        <strain evidence="9">ZFMK-TIS-60720</strain>
        <tissue evidence="9">Whole Organism</tissue>
    </source>
</reference>
<dbReference type="Gene3D" id="1.20.1250.70">
    <property type="entry name" value="Interleukin-15/Interleukin-21"/>
    <property type="match status" value="1"/>
</dbReference>
<dbReference type="EMBL" id="JAYKXH010000016">
    <property type="protein sequence ID" value="KAK7140910.1"/>
    <property type="molecule type" value="Genomic_DNA"/>
</dbReference>
<dbReference type="GO" id="GO:0005126">
    <property type="term" value="F:cytokine receptor binding"/>
    <property type="evidence" value="ECO:0007669"/>
    <property type="project" value="InterPro"/>
</dbReference>
<keyword evidence="5 8" id="KW-0732">Signal</keyword>
<dbReference type="PANTHER" id="PTHR14356">
    <property type="entry name" value="INTERLEUKIN-15-RELATED"/>
    <property type="match status" value="1"/>
</dbReference>
<evidence type="ECO:0000313" key="9">
    <source>
        <dbReference type="EMBL" id="KAK7140910.1"/>
    </source>
</evidence>
<dbReference type="InterPro" id="IPR003443">
    <property type="entry name" value="IL-15/IL-21_fam"/>
</dbReference>
<dbReference type="GO" id="GO:0005615">
    <property type="term" value="C:extracellular space"/>
    <property type="evidence" value="ECO:0007669"/>
    <property type="project" value="UniProtKB-KW"/>
</dbReference>
<feature type="chain" id="PRO_5042959239" description="Interleukin" evidence="8">
    <location>
        <begin position="21"/>
        <end position="144"/>
    </location>
</feature>
<accession>A0AAN9CKT3</accession>
<proteinExistence type="inferred from homology"/>
<keyword evidence="4" id="KW-0964">Secreted</keyword>
<dbReference type="GO" id="GO:0005125">
    <property type="term" value="F:cytokine activity"/>
    <property type="evidence" value="ECO:0007669"/>
    <property type="project" value="UniProtKB-KW"/>
</dbReference>
<dbReference type="SUPFAM" id="SSF47266">
    <property type="entry name" value="4-helical cytokines"/>
    <property type="match status" value="1"/>
</dbReference>
<evidence type="ECO:0000256" key="2">
    <source>
        <dbReference type="ARBA" id="ARBA00006050"/>
    </source>
</evidence>
<evidence type="ECO:0000256" key="7">
    <source>
        <dbReference type="RuleBase" id="RU003453"/>
    </source>
</evidence>
<dbReference type="AlphaFoldDB" id="A0AAN9CKT3"/>
<evidence type="ECO:0000256" key="5">
    <source>
        <dbReference type="ARBA" id="ARBA00022729"/>
    </source>
</evidence>
<evidence type="ECO:0000256" key="6">
    <source>
        <dbReference type="ARBA" id="ARBA00023157"/>
    </source>
</evidence>
<comment type="subcellular location">
    <subcellularLocation>
        <location evidence="1">Secreted</location>
    </subcellularLocation>
</comment>
<dbReference type="Pfam" id="PF02372">
    <property type="entry name" value="IL15"/>
    <property type="match status" value="1"/>
</dbReference>
<dbReference type="GO" id="GO:0006955">
    <property type="term" value="P:immune response"/>
    <property type="evidence" value="ECO:0007669"/>
    <property type="project" value="InterPro"/>
</dbReference>
<dbReference type="PRINTS" id="PR01930">
    <property type="entry name" value="INTRLEUKIN15"/>
</dbReference>
<feature type="signal peptide" evidence="8">
    <location>
        <begin position="1"/>
        <end position="20"/>
    </location>
</feature>
<gene>
    <name evidence="9" type="ORF">R3I93_015148</name>
</gene>
<comment type="caution">
    <text evidence="9">The sequence shown here is derived from an EMBL/GenBank/DDBJ whole genome shotgun (WGS) entry which is preliminary data.</text>
</comment>
<protein>
    <recommendedName>
        <fullName evidence="7">Interleukin</fullName>
    </recommendedName>
</protein>
<dbReference type="Proteomes" id="UP001364617">
    <property type="component" value="Unassembled WGS sequence"/>
</dbReference>
<dbReference type="InterPro" id="IPR009079">
    <property type="entry name" value="4_helix_cytokine-like_core"/>
</dbReference>
<evidence type="ECO:0000256" key="3">
    <source>
        <dbReference type="ARBA" id="ARBA00022514"/>
    </source>
</evidence>
<comment type="similarity">
    <text evidence="2 7">Belongs to the IL-15/IL-21 family.</text>
</comment>
<keyword evidence="3 7" id="KW-0202">Cytokine</keyword>
<evidence type="ECO:0000256" key="8">
    <source>
        <dbReference type="SAM" id="SignalP"/>
    </source>
</evidence>
<keyword evidence="6" id="KW-1015">Disulfide bond</keyword>
<evidence type="ECO:0000313" key="10">
    <source>
        <dbReference type="Proteomes" id="UP001364617"/>
    </source>
</evidence>
<evidence type="ECO:0000256" key="1">
    <source>
        <dbReference type="ARBA" id="ARBA00004613"/>
    </source>
</evidence>
<organism evidence="9 10">
    <name type="scientific">Phoxinus phoxinus</name>
    <name type="common">Eurasian minnow</name>
    <dbReference type="NCBI Taxonomy" id="58324"/>
    <lineage>
        <taxon>Eukaryota</taxon>
        <taxon>Metazoa</taxon>
        <taxon>Chordata</taxon>
        <taxon>Craniata</taxon>
        <taxon>Vertebrata</taxon>
        <taxon>Euteleostomi</taxon>
        <taxon>Actinopterygii</taxon>
        <taxon>Neopterygii</taxon>
        <taxon>Teleostei</taxon>
        <taxon>Ostariophysi</taxon>
        <taxon>Cypriniformes</taxon>
        <taxon>Leuciscidae</taxon>
        <taxon>Phoxininae</taxon>
        <taxon>Phoxinus</taxon>
    </lineage>
</organism>
<sequence>MSALHWICALTLALVCCLSAQPVKRHADEKSLERSLVKKEIFPRLDNFTKFTKNNCPDDTKMYTPTDIHKGCLSSALNCVKMELLVLKEECNLNEDIFDNLYTELDYAETETSPSSSSCQACELYPEQDAQQFLKAIRDLVERW</sequence>